<evidence type="ECO:0000313" key="2">
    <source>
        <dbReference type="EMBL" id="MFC6789659.1"/>
    </source>
</evidence>
<comment type="caution">
    <text evidence="2">The sequence shown here is derived from an EMBL/GenBank/DDBJ whole genome shotgun (WGS) entry which is preliminary data.</text>
</comment>
<proteinExistence type="predicted"/>
<protein>
    <submittedName>
        <fullName evidence="2">FAD-dependent oxidoreductase</fullName>
    </submittedName>
</protein>
<reference evidence="3" key="1">
    <citation type="journal article" date="2019" name="Int. J. Syst. Evol. Microbiol.">
        <title>The Global Catalogue of Microorganisms (GCM) 10K type strain sequencing project: providing services to taxonomists for standard genome sequencing and annotation.</title>
        <authorList>
            <consortium name="The Broad Institute Genomics Platform"/>
            <consortium name="The Broad Institute Genome Sequencing Center for Infectious Disease"/>
            <person name="Wu L."/>
            <person name="Ma J."/>
        </authorList>
    </citation>
    <scope>NUCLEOTIDE SEQUENCE [LARGE SCALE GENOMIC DNA]</scope>
    <source>
        <strain evidence="3">CCUG 48316</strain>
    </source>
</reference>
<dbReference type="InterPro" id="IPR036188">
    <property type="entry name" value="FAD/NAD-bd_sf"/>
</dbReference>
<evidence type="ECO:0000259" key="1">
    <source>
        <dbReference type="Pfam" id="PF01494"/>
    </source>
</evidence>
<dbReference type="RefSeq" id="WP_378968808.1">
    <property type="nucleotide sequence ID" value="NZ_JBHSWN010000001.1"/>
</dbReference>
<gene>
    <name evidence="2" type="ORF">ACFQE0_08525</name>
</gene>
<evidence type="ECO:0000313" key="3">
    <source>
        <dbReference type="Proteomes" id="UP001596292"/>
    </source>
</evidence>
<sequence length="125" mass="14342">MASRSLSASRRGGVRSIVVDQKRELDTHSRAIALFPRTLEIFRSLGVVEDLIVSGEQSSHLRLRRASDRKTLIDFDFGTYDPITQCNYLLAIPQNRTERVLFEHAQRNDRIEPAYGMLVRSIRGR</sequence>
<dbReference type="SUPFAM" id="SSF51905">
    <property type="entry name" value="FAD/NAD(P)-binding domain"/>
    <property type="match status" value="1"/>
</dbReference>
<name>A0ABW2BI37_9HYPH</name>
<dbReference type="Proteomes" id="UP001596292">
    <property type="component" value="Unassembled WGS sequence"/>
</dbReference>
<organism evidence="2 3">
    <name type="scientific">Methylobacterium komagatae</name>
    <dbReference type="NCBI Taxonomy" id="374425"/>
    <lineage>
        <taxon>Bacteria</taxon>
        <taxon>Pseudomonadati</taxon>
        <taxon>Pseudomonadota</taxon>
        <taxon>Alphaproteobacteria</taxon>
        <taxon>Hyphomicrobiales</taxon>
        <taxon>Methylobacteriaceae</taxon>
        <taxon>Methylobacterium</taxon>
    </lineage>
</organism>
<dbReference type="InterPro" id="IPR002938">
    <property type="entry name" value="FAD-bd"/>
</dbReference>
<dbReference type="Pfam" id="PF01494">
    <property type="entry name" value="FAD_binding_3"/>
    <property type="match status" value="1"/>
</dbReference>
<accession>A0ABW2BI37</accession>
<feature type="domain" description="FAD-binding" evidence="1">
    <location>
        <begin position="11"/>
        <end position="108"/>
    </location>
</feature>
<keyword evidence="3" id="KW-1185">Reference proteome</keyword>
<dbReference type="Gene3D" id="3.50.50.60">
    <property type="entry name" value="FAD/NAD(P)-binding domain"/>
    <property type="match status" value="1"/>
</dbReference>
<dbReference type="EMBL" id="JBHSWN010000001">
    <property type="protein sequence ID" value="MFC6789659.1"/>
    <property type="molecule type" value="Genomic_DNA"/>
</dbReference>